<feature type="transmembrane region" description="Helical" evidence="2">
    <location>
        <begin position="44"/>
        <end position="65"/>
    </location>
</feature>
<feature type="transmembrane region" description="Helical" evidence="2">
    <location>
        <begin position="113"/>
        <end position="134"/>
    </location>
</feature>
<feature type="transmembrane region" description="Helical" evidence="2">
    <location>
        <begin position="86"/>
        <end position="107"/>
    </location>
</feature>
<keyword evidence="2" id="KW-0472">Membrane</keyword>
<keyword evidence="2" id="KW-0812">Transmembrane</keyword>
<gene>
    <name evidence="3" type="ORF">ABT276_03560</name>
</gene>
<evidence type="ECO:0000256" key="1">
    <source>
        <dbReference type="SAM" id="MobiDB-lite"/>
    </source>
</evidence>
<accession>A0ABV1UQC6</accession>
<dbReference type="Proteomes" id="UP001445472">
    <property type="component" value="Unassembled WGS sequence"/>
</dbReference>
<evidence type="ECO:0008006" key="5">
    <source>
        <dbReference type="Google" id="ProtNLM"/>
    </source>
</evidence>
<organism evidence="3 4">
    <name type="scientific">Streptomyces xantholiticus</name>
    <dbReference type="NCBI Taxonomy" id="68285"/>
    <lineage>
        <taxon>Bacteria</taxon>
        <taxon>Bacillati</taxon>
        <taxon>Actinomycetota</taxon>
        <taxon>Actinomycetes</taxon>
        <taxon>Kitasatosporales</taxon>
        <taxon>Streptomycetaceae</taxon>
        <taxon>Streptomyces</taxon>
    </lineage>
</organism>
<evidence type="ECO:0000313" key="4">
    <source>
        <dbReference type="Proteomes" id="UP001445472"/>
    </source>
</evidence>
<proteinExistence type="predicted"/>
<comment type="caution">
    <text evidence="3">The sequence shown here is derived from an EMBL/GenBank/DDBJ whole genome shotgun (WGS) entry which is preliminary data.</text>
</comment>
<feature type="transmembrane region" description="Helical" evidence="2">
    <location>
        <begin position="191"/>
        <end position="210"/>
    </location>
</feature>
<sequence length="395" mass="43422">MSDMDLEKPSPATATQRHGAHMAPKDHEPGDGCLAQVIRIPVRVVVVLVVIPVRMVWDVLVLCGRAVERVLLRPLGRALGWVFEKVITPVALALAWLAAAIGKALFYWPWVALWRYVVVPVVTYGLVVPVVWVYRQLLTPLGHGIAWLVEHLLVAPVTWVYRQLLTPLGHGVAAALAWLAKALFYRPWVALWRYVVVPVVTYGLVVPAAWVYRQLLTPLGHGIAWLTGALWRGSVRLVRTLLVAPVVWLYRYVLAPVGREIASAVGVAWRIAGHVSRAVGRGLKWLAWNMVGRPARWCYREVCTPVGHFVRDALWRPAADAAVQTGRAARAALASARETVRQARRDAWRALIGTPREPRAVAGPVGQARNLGGGQQTQTVPGAAAEPEISLPQQG</sequence>
<feature type="region of interest" description="Disordered" evidence="1">
    <location>
        <begin position="358"/>
        <end position="395"/>
    </location>
</feature>
<evidence type="ECO:0000256" key="2">
    <source>
        <dbReference type="SAM" id="Phobius"/>
    </source>
</evidence>
<evidence type="ECO:0000313" key="3">
    <source>
        <dbReference type="EMBL" id="MER6612476.1"/>
    </source>
</evidence>
<keyword evidence="4" id="KW-1185">Reference proteome</keyword>
<protein>
    <recommendedName>
        <fullName evidence="5">Integral membrane protein</fullName>
    </recommendedName>
</protein>
<feature type="region of interest" description="Disordered" evidence="1">
    <location>
        <begin position="1"/>
        <end position="28"/>
    </location>
</feature>
<dbReference type="EMBL" id="JBEPBX010000002">
    <property type="protein sequence ID" value="MER6612476.1"/>
    <property type="molecule type" value="Genomic_DNA"/>
</dbReference>
<reference evidence="3 4" key="1">
    <citation type="submission" date="2024-06" db="EMBL/GenBank/DDBJ databases">
        <title>The Natural Products Discovery Center: Release of the First 8490 Sequenced Strains for Exploring Actinobacteria Biosynthetic Diversity.</title>
        <authorList>
            <person name="Kalkreuter E."/>
            <person name="Kautsar S.A."/>
            <person name="Yang D."/>
            <person name="Bader C.D."/>
            <person name="Teijaro C.N."/>
            <person name="Fluegel L."/>
            <person name="Davis C.M."/>
            <person name="Simpson J.R."/>
            <person name="Lauterbach L."/>
            <person name="Steele A.D."/>
            <person name="Gui C."/>
            <person name="Meng S."/>
            <person name="Li G."/>
            <person name="Viehrig K."/>
            <person name="Ye F."/>
            <person name="Su P."/>
            <person name="Kiefer A.F."/>
            <person name="Nichols A."/>
            <person name="Cepeda A.J."/>
            <person name="Yan W."/>
            <person name="Fan B."/>
            <person name="Jiang Y."/>
            <person name="Adhikari A."/>
            <person name="Zheng C.-J."/>
            <person name="Schuster L."/>
            <person name="Cowan T.M."/>
            <person name="Smanski M.J."/>
            <person name="Chevrette M.G."/>
            <person name="De Carvalho L.P.S."/>
            <person name="Shen B."/>
        </authorList>
    </citation>
    <scope>NUCLEOTIDE SEQUENCE [LARGE SCALE GENOMIC DNA]</scope>
    <source>
        <strain evidence="3 4">NPDC000837</strain>
    </source>
</reference>
<keyword evidence="2" id="KW-1133">Transmembrane helix</keyword>
<name>A0ABV1UQC6_9ACTN</name>